<feature type="compositionally biased region" description="Basic and acidic residues" evidence="1">
    <location>
        <begin position="27"/>
        <end position="47"/>
    </location>
</feature>
<gene>
    <name evidence="2" type="ORF">MIMGU_mgv1a0150191mg</name>
</gene>
<dbReference type="Proteomes" id="UP000030748">
    <property type="component" value="Unassembled WGS sequence"/>
</dbReference>
<evidence type="ECO:0000313" key="2">
    <source>
        <dbReference type="EMBL" id="EYU35081.1"/>
    </source>
</evidence>
<sequence length="47" mass="5039">MAAPEEVVSRKSGAAEPPLSGHATPPRQDHDFTKVAESEAARQPLDR</sequence>
<protein>
    <submittedName>
        <fullName evidence="2">Uncharacterized protein</fullName>
    </submittedName>
</protein>
<proteinExistence type="predicted"/>
<evidence type="ECO:0000256" key="1">
    <source>
        <dbReference type="SAM" id="MobiDB-lite"/>
    </source>
</evidence>
<reference evidence="2 3" key="1">
    <citation type="journal article" date="2013" name="Proc. Natl. Acad. Sci. U.S.A.">
        <title>Fine-scale variation in meiotic recombination in Mimulus inferred from population shotgun sequencing.</title>
        <authorList>
            <person name="Hellsten U."/>
            <person name="Wright K.M."/>
            <person name="Jenkins J."/>
            <person name="Shu S."/>
            <person name="Yuan Y."/>
            <person name="Wessler S.R."/>
            <person name="Schmutz J."/>
            <person name="Willis J.H."/>
            <person name="Rokhsar D.S."/>
        </authorList>
    </citation>
    <scope>NUCLEOTIDE SEQUENCE [LARGE SCALE GENOMIC DNA]</scope>
    <source>
        <strain evidence="3">cv. DUN x IM62</strain>
    </source>
</reference>
<name>A0A022R4B7_ERYGU</name>
<accession>A0A022R4B7</accession>
<dbReference type="AlphaFoldDB" id="A0A022R4B7"/>
<keyword evidence="3" id="KW-1185">Reference proteome</keyword>
<organism evidence="2 3">
    <name type="scientific">Erythranthe guttata</name>
    <name type="common">Yellow monkey flower</name>
    <name type="synonym">Mimulus guttatus</name>
    <dbReference type="NCBI Taxonomy" id="4155"/>
    <lineage>
        <taxon>Eukaryota</taxon>
        <taxon>Viridiplantae</taxon>
        <taxon>Streptophyta</taxon>
        <taxon>Embryophyta</taxon>
        <taxon>Tracheophyta</taxon>
        <taxon>Spermatophyta</taxon>
        <taxon>Magnoliopsida</taxon>
        <taxon>eudicotyledons</taxon>
        <taxon>Gunneridae</taxon>
        <taxon>Pentapetalae</taxon>
        <taxon>asterids</taxon>
        <taxon>lamiids</taxon>
        <taxon>Lamiales</taxon>
        <taxon>Phrymaceae</taxon>
        <taxon>Erythranthe</taxon>
    </lineage>
</organism>
<dbReference type="EMBL" id="KI630634">
    <property type="protein sequence ID" value="EYU35081.1"/>
    <property type="molecule type" value="Genomic_DNA"/>
</dbReference>
<feature type="region of interest" description="Disordered" evidence="1">
    <location>
        <begin position="1"/>
        <end position="47"/>
    </location>
</feature>
<feature type="non-terminal residue" evidence="2">
    <location>
        <position position="47"/>
    </location>
</feature>
<evidence type="ECO:0000313" key="3">
    <source>
        <dbReference type="Proteomes" id="UP000030748"/>
    </source>
</evidence>